<evidence type="ECO:0000313" key="4">
    <source>
        <dbReference type="Proteomes" id="UP001066276"/>
    </source>
</evidence>
<comment type="caution">
    <text evidence="3">The sequence shown here is derived from an EMBL/GenBank/DDBJ whole genome shotgun (WGS) entry which is preliminary data.</text>
</comment>
<sequence length="263" mass="28284">MSVFQTSHRRYVSSPQRLDFAYLLTCPSASVLHSLLHCFSALVRRLLTQMPARGSKVVQAGAGAVARQERTRGSGGAGECKVVRASTRMAGGTVEPNANILNGDCVMEQEDGEIQKESSQAVNCDVYPTPARINMPTEEAVEAVFEEGRKSEPSNDSVTRDTLAEAQAQALTQALVHDLSSVNMGEKAQKDEQILENREGSSQAWKMSWSKAGSETTTAGEDEDEKSEWGKGSGQPESFKVATVKFPGDDTPEYYGASGGDKG</sequence>
<evidence type="ECO:0000313" key="3">
    <source>
        <dbReference type="EMBL" id="KAJ1139384.1"/>
    </source>
</evidence>
<dbReference type="EMBL" id="JANPWB010000010">
    <property type="protein sequence ID" value="KAJ1139384.1"/>
    <property type="molecule type" value="Genomic_DNA"/>
</dbReference>
<evidence type="ECO:0000256" key="1">
    <source>
        <dbReference type="SAM" id="MobiDB-lite"/>
    </source>
</evidence>
<protein>
    <submittedName>
        <fullName evidence="3">Uncharacterized protein</fullName>
    </submittedName>
</protein>
<feature type="transmembrane region" description="Helical" evidence="2">
    <location>
        <begin position="20"/>
        <end position="43"/>
    </location>
</feature>
<dbReference type="Proteomes" id="UP001066276">
    <property type="component" value="Chromosome 6"/>
</dbReference>
<dbReference type="AlphaFoldDB" id="A0AAV7QJY9"/>
<feature type="compositionally biased region" description="Basic and acidic residues" evidence="1">
    <location>
        <begin position="187"/>
        <end position="199"/>
    </location>
</feature>
<name>A0AAV7QJY9_PLEWA</name>
<keyword evidence="2" id="KW-0812">Transmembrane</keyword>
<feature type="region of interest" description="Disordered" evidence="1">
    <location>
        <begin position="182"/>
        <end position="238"/>
    </location>
</feature>
<keyword evidence="4" id="KW-1185">Reference proteome</keyword>
<proteinExistence type="predicted"/>
<organism evidence="3 4">
    <name type="scientific">Pleurodeles waltl</name>
    <name type="common">Iberian ribbed newt</name>
    <dbReference type="NCBI Taxonomy" id="8319"/>
    <lineage>
        <taxon>Eukaryota</taxon>
        <taxon>Metazoa</taxon>
        <taxon>Chordata</taxon>
        <taxon>Craniata</taxon>
        <taxon>Vertebrata</taxon>
        <taxon>Euteleostomi</taxon>
        <taxon>Amphibia</taxon>
        <taxon>Batrachia</taxon>
        <taxon>Caudata</taxon>
        <taxon>Salamandroidea</taxon>
        <taxon>Salamandridae</taxon>
        <taxon>Pleurodelinae</taxon>
        <taxon>Pleurodeles</taxon>
    </lineage>
</organism>
<keyword evidence="2" id="KW-0472">Membrane</keyword>
<gene>
    <name evidence="3" type="ORF">NDU88_005757</name>
</gene>
<feature type="compositionally biased region" description="Polar residues" evidence="1">
    <location>
        <begin position="200"/>
        <end position="219"/>
    </location>
</feature>
<accession>A0AAV7QJY9</accession>
<keyword evidence="2" id="KW-1133">Transmembrane helix</keyword>
<feature type="region of interest" description="Disordered" evidence="1">
    <location>
        <begin position="244"/>
        <end position="263"/>
    </location>
</feature>
<reference evidence="3" key="1">
    <citation type="journal article" date="2022" name="bioRxiv">
        <title>Sequencing and chromosome-scale assembly of the giantPleurodeles waltlgenome.</title>
        <authorList>
            <person name="Brown T."/>
            <person name="Elewa A."/>
            <person name="Iarovenko S."/>
            <person name="Subramanian E."/>
            <person name="Araus A.J."/>
            <person name="Petzold A."/>
            <person name="Susuki M."/>
            <person name="Suzuki K.-i.T."/>
            <person name="Hayashi T."/>
            <person name="Toyoda A."/>
            <person name="Oliveira C."/>
            <person name="Osipova E."/>
            <person name="Leigh N.D."/>
            <person name="Simon A."/>
            <person name="Yun M.H."/>
        </authorList>
    </citation>
    <scope>NUCLEOTIDE SEQUENCE</scope>
    <source>
        <strain evidence="3">20211129_DDA</strain>
        <tissue evidence="3">Liver</tissue>
    </source>
</reference>
<evidence type="ECO:0000256" key="2">
    <source>
        <dbReference type="SAM" id="Phobius"/>
    </source>
</evidence>